<feature type="compositionally biased region" description="Acidic residues" evidence="8">
    <location>
        <begin position="1225"/>
        <end position="1238"/>
    </location>
</feature>
<feature type="region of interest" description="Disordered" evidence="8">
    <location>
        <begin position="683"/>
        <end position="908"/>
    </location>
</feature>
<feature type="compositionally biased region" description="Polar residues" evidence="8">
    <location>
        <begin position="1148"/>
        <end position="1166"/>
    </location>
</feature>
<feature type="transmembrane region" description="Helical" evidence="9">
    <location>
        <begin position="187"/>
        <end position="208"/>
    </location>
</feature>
<proteinExistence type="inferred from homology"/>
<gene>
    <name evidence="11" type="ORF">PVAR5_0959</name>
</gene>
<keyword evidence="6 9" id="KW-0472">Membrane</keyword>
<feature type="compositionally biased region" description="Pro residues" evidence="8">
    <location>
        <begin position="846"/>
        <end position="858"/>
    </location>
</feature>
<evidence type="ECO:0000256" key="6">
    <source>
        <dbReference type="ARBA" id="ARBA00023136"/>
    </source>
</evidence>
<feature type="transmembrane region" description="Helical" evidence="9">
    <location>
        <begin position="316"/>
        <end position="337"/>
    </location>
</feature>
<feature type="compositionally biased region" description="Low complexity" evidence="8">
    <location>
        <begin position="1305"/>
        <end position="1318"/>
    </location>
</feature>
<dbReference type="InterPro" id="IPR003663">
    <property type="entry name" value="Sugar/inositol_transpt"/>
</dbReference>
<dbReference type="Proteomes" id="UP000018001">
    <property type="component" value="Unassembled WGS sequence"/>
</dbReference>
<feature type="compositionally biased region" description="Low complexity" evidence="8">
    <location>
        <begin position="865"/>
        <end position="907"/>
    </location>
</feature>
<evidence type="ECO:0000256" key="9">
    <source>
        <dbReference type="SAM" id="Phobius"/>
    </source>
</evidence>
<dbReference type="PRINTS" id="PR00171">
    <property type="entry name" value="SUGRTRNSPORT"/>
</dbReference>
<feature type="region of interest" description="Disordered" evidence="8">
    <location>
        <begin position="1088"/>
        <end position="1318"/>
    </location>
</feature>
<evidence type="ECO:0000313" key="12">
    <source>
        <dbReference type="Proteomes" id="UP000018001"/>
    </source>
</evidence>
<reference evidence="12" key="1">
    <citation type="journal article" date="2014" name="Genome Announc.">
        <title>Draft genome sequence of the formaldehyde-resistant fungus Byssochlamys spectabilis No. 5 (anamorph Paecilomyces variotii No. 5) (NBRC109023).</title>
        <authorList>
            <person name="Oka T."/>
            <person name="Ekino K."/>
            <person name="Fukuda K."/>
            <person name="Nomura Y."/>
        </authorList>
    </citation>
    <scope>NUCLEOTIDE SEQUENCE [LARGE SCALE GENOMIC DNA]</scope>
    <source>
        <strain evidence="12">No. 5 / NBRC 109023</strain>
    </source>
</reference>
<organism evidence="11 12">
    <name type="scientific">Byssochlamys spectabilis (strain No. 5 / NBRC 109023)</name>
    <name type="common">Paecilomyces variotii</name>
    <dbReference type="NCBI Taxonomy" id="1356009"/>
    <lineage>
        <taxon>Eukaryota</taxon>
        <taxon>Fungi</taxon>
        <taxon>Dikarya</taxon>
        <taxon>Ascomycota</taxon>
        <taxon>Pezizomycotina</taxon>
        <taxon>Eurotiomycetes</taxon>
        <taxon>Eurotiomycetidae</taxon>
        <taxon>Eurotiales</taxon>
        <taxon>Thermoascaceae</taxon>
        <taxon>Paecilomyces</taxon>
    </lineage>
</organism>
<dbReference type="OrthoDB" id="5945798at2759"/>
<dbReference type="GO" id="GO:0016020">
    <property type="term" value="C:membrane"/>
    <property type="evidence" value="ECO:0007669"/>
    <property type="project" value="UniProtKB-SubCell"/>
</dbReference>
<evidence type="ECO:0000256" key="7">
    <source>
        <dbReference type="SAM" id="Coils"/>
    </source>
</evidence>
<feature type="transmembrane region" description="Helical" evidence="9">
    <location>
        <begin position="444"/>
        <end position="463"/>
    </location>
</feature>
<protein>
    <recommendedName>
        <fullName evidence="10">Major facilitator superfamily (MFS) profile domain-containing protein</fullName>
    </recommendedName>
</protein>
<feature type="compositionally biased region" description="Polar residues" evidence="8">
    <location>
        <begin position="523"/>
        <end position="559"/>
    </location>
</feature>
<feature type="coiled-coil region" evidence="7">
    <location>
        <begin position="993"/>
        <end position="1048"/>
    </location>
</feature>
<keyword evidence="7" id="KW-0175">Coiled coil</keyword>
<dbReference type="SUPFAM" id="SSF103473">
    <property type="entry name" value="MFS general substrate transporter"/>
    <property type="match status" value="1"/>
</dbReference>
<feature type="domain" description="Major facilitator superfamily (MFS) profile" evidence="10">
    <location>
        <begin position="16"/>
        <end position="467"/>
    </location>
</feature>
<keyword evidence="3" id="KW-0813">Transport</keyword>
<dbReference type="eggNOG" id="KOG0254">
    <property type="taxonomic scope" value="Eukaryota"/>
</dbReference>
<feature type="region of interest" description="Disordered" evidence="8">
    <location>
        <begin position="1054"/>
        <end position="1074"/>
    </location>
</feature>
<comment type="subcellular location">
    <subcellularLocation>
        <location evidence="1">Membrane</location>
        <topology evidence="1">Multi-pass membrane protein</topology>
    </subcellularLocation>
</comment>
<dbReference type="PROSITE" id="PS50850">
    <property type="entry name" value="MFS"/>
    <property type="match status" value="1"/>
</dbReference>
<feature type="transmembrane region" description="Helical" evidence="9">
    <location>
        <begin position="155"/>
        <end position="175"/>
    </location>
</feature>
<keyword evidence="4 9" id="KW-0812">Transmembrane</keyword>
<evidence type="ECO:0000256" key="2">
    <source>
        <dbReference type="ARBA" id="ARBA00010992"/>
    </source>
</evidence>
<comment type="caution">
    <text evidence="11">The sequence shown here is derived from an EMBL/GenBank/DDBJ whole genome shotgun (WGS) entry which is preliminary data.</text>
</comment>
<feature type="transmembrane region" description="Helical" evidence="9">
    <location>
        <begin position="413"/>
        <end position="438"/>
    </location>
</feature>
<evidence type="ECO:0000256" key="4">
    <source>
        <dbReference type="ARBA" id="ARBA00022692"/>
    </source>
</evidence>
<evidence type="ECO:0000313" key="11">
    <source>
        <dbReference type="EMBL" id="GAD92368.1"/>
    </source>
</evidence>
<keyword evidence="5 9" id="KW-1133">Transmembrane helix</keyword>
<evidence type="ECO:0000259" key="10">
    <source>
        <dbReference type="PROSITE" id="PS50850"/>
    </source>
</evidence>
<evidence type="ECO:0000256" key="1">
    <source>
        <dbReference type="ARBA" id="ARBA00004141"/>
    </source>
</evidence>
<dbReference type="InterPro" id="IPR020846">
    <property type="entry name" value="MFS_dom"/>
</dbReference>
<accession>V5FKR7</accession>
<dbReference type="NCBIfam" id="TIGR00879">
    <property type="entry name" value="SP"/>
    <property type="match status" value="1"/>
</dbReference>
<dbReference type="GO" id="GO:0005351">
    <property type="term" value="F:carbohydrate:proton symporter activity"/>
    <property type="evidence" value="ECO:0007669"/>
    <property type="project" value="TreeGrafter"/>
</dbReference>
<dbReference type="Pfam" id="PF00083">
    <property type="entry name" value="Sugar_tr"/>
    <property type="match status" value="1"/>
</dbReference>
<feature type="compositionally biased region" description="Basic and acidic residues" evidence="8">
    <location>
        <begin position="1054"/>
        <end position="1068"/>
    </location>
</feature>
<sequence>MKFPRLTGPALARARIAMIVVPAFLLFGYNQSNIGGVLDYPSFIKYFPPIDTADTKGSEKSTNANVQGTVVAIYTLGCLMGALGITQVGNRIGRRKSLIVAAIVATIGLLIQTTSYSIGQLVVGRIVSGIGNGGVNAVVPVWQSECTKPRSRGKNVVIIGIFIATGIAAAGWVNYGLSHISHNEVAWRLPFCIPIIFTLIIIASTAFFPESPRWLISKGRDEEARAAMVALVGPEHANDEAITAEMHAISSALQEAGNAERGFFDLFKKNHQRLFYRFCLAIGINFGAQMTGANAISYYGTTIFKSSLGLPEQKASLLNAGVLTWKIVAAASAYLTVDRFGRKPLFIISSMGMGVSMASLAVSVWVLEYHYTYAASVAATFFLFFYMTFFPLGFLGANFLYSTEIAPQDLRMHLSAIGTATHWLFNFVIAEITPIAFVTIKYRYYIVYAVISASVAVLIFFFFPETKGLSLEDMNNLFQAPEHWWQVTNYSSALRKCGVPEVEYGEKLEGVQHIEETKIYDPSTLTNVSRQRQQQSAQNPALPSTHSPLPRPSSATGSARSLRRVTPRLEDRHTTHRRAASIDVTAHQNLDLRSAEQGPAVSPQNSPGPAGGIADLPPALSEAQTEGEDSTTQEPHPQLLESYWPPRSGRVSPRTASAILWVLEEAIRKPFPLTQDLDEENASMSEVMSGGASPAPGMNPRAQNGSTRSVHGPVPVHTQPPSGVRTPTDIMRQRRDREARKKAEKEAKEREQQEAELRRQQDQRTQAQTQYTAAGVAGDPASQRKVGIAPQQDPRIRHDRGGSVSAIPPAGFQQTPAPGATQRQETGNVAAGERPRASTIAQGQPRPVPPSSQQPPPTTSAGYAPQQPSQFQSRPPGMPSQTGPQPPAGGSQQQQSSQASQSQSRRPTFPHAFERWETLSSHWEGLTGYWIRKLEQNNDELSRDPISQQLARQVTDLSAAGANLFHAVVELQRLRASSERKFQRWFFDTRAEQERAQEKQADLERQLKVERQQRAEAIASAQKSESEKAKAEELVKEMRRELQISKEEARRAWEELGRREQEERDRTISLRNGEPTLVGGVQVVPMIQGVPSRQGGVNRPPTREGPYPGGPGPSSMGGQGRQESDPEGQYYEEQPSSPTDDPFVESGRPSTSQGQAPSSATYSHDPQTGRFYQHEGSALHAGRPASEADDRSYHPSTVGTGSDLGEEEYGTESGHRTYPRPMSEGSEEYEEDPEEEQEFSSHYGSGAGYESLPATTTGAPLHSGYGQGVDYSGSTWGSGWDSVTPRHRHPTRLSDVIEEDERSRTSASRASQASRGLQ</sequence>
<evidence type="ECO:0000256" key="3">
    <source>
        <dbReference type="ARBA" id="ARBA00022448"/>
    </source>
</evidence>
<dbReference type="FunFam" id="1.20.1250.20:FF:000090">
    <property type="entry name" value="MFS sugar transporter, putative"/>
    <property type="match status" value="1"/>
</dbReference>
<dbReference type="EMBL" id="BAUL01000023">
    <property type="protein sequence ID" value="GAD92368.1"/>
    <property type="molecule type" value="Genomic_DNA"/>
</dbReference>
<dbReference type="PANTHER" id="PTHR48022">
    <property type="entry name" value="PLASTIDIC GLUCOSE TRANSPORTER 4"/>
    <property type="match status" value="1"/>
</dbReference>
<dbReference type="InterPro" id="IPR050360">
    <property type="entry name" value="MFS_Sugar_Transporters"/>
</dbReference>
<evidence type="ECO:0000256" key="5">
    <source>
        <dbReference type="ARBA" id="ARBA00022989"/>
    </source>
</evidence>
<dbReference type="InParanoid" id="V5FKR7"/>
<comment type="similarity">
    <text evidence="2">Belongs to the major facilitator superfamily. Sugar transporter (TC 2.A.1.1) family.</text>
</comment>
<dbReference type="InterPro" id="IPR005828">
    <property type="entry name" value="MFS_sugar_transport-like"/>
</dbReference>
<feature type="compositionally biased region" description="Basic and acidic residues" evidence="8">
    <location>
        <begin position="731"/>
        <end position="762"/>
    </location>
</feature>
<feature type="compositionally biased region" description="Polar residues" evidence="8">
    <location>
        <begin position="812"/>
        <end position="827"/>
    </location>
</feature>
<dbReference type="Gene3D" id="1.20.1250.20">
    <property type="entry name" value="MFS general substrate transporter like domains"/>
    <property type="match status" value="1"/>
</dbReference>
<feature type="transmembrane region" description="Helical" evidence="9">
    <location>
        <begin position="274"/>
        <end position="296"/>
    </location>
</feature>
<dbReference type="InterPro" id="IPR036259">
    <property type="entry name" value="MFS_trans_sf"/>
</dbReference>
<feature type="transmembrane region" description="Helical" evidence="9">
    <location>
        <begin position="98"/>
        <end position="116"/>
    </location>
</feature>
<feature type="transmembrane region" description="Helical" evidence="9">
    <location>
        <begin position="12"/>
        <end position="29"/>
    </location>
</feature>
<name>V5FKR7_BYSSN</name>
<dbReference type="PANTHER" id="PTHR48022:SF45">
    <property type="entry name" value="MAJOR FACILITATOR SUPERFAMILY (MFS) PROFILE DOMAIN-CONTAINING PROTEIN-RELATED"/>
    <property type="match status" value="1"/>
</dbReference>
<feature type="transmembrane region" description="Helical" evidence="9">
    <location>
        <begin position="373"/>
        <end position="401"/>
    </location>
</feature>
<evidence type="ECO:0000256" key="8">
    <source>
        <dbReference type="SAM" id="MobiDB-lite"/>
    </source>
</evidence>
<feature type="transmembrane region" description="Helical" evidence="9">
    <location>
        <begin position="66"/>
        <end position="86"/>
    </location>
</feature>
<feature type="region of interest" description="Disordered" evidence="8">
    <location>
        <begin position="522"/>
        <end position="651"/>
    </location>
</feature>
<keyword evidence="12" id="KW-1185">Reference proteome</keyword>
<feature type="compositionally biased region" description="Low complexity" evidence="8">
    <location>
        <begin position="763"/>
        <end position="774"/>
    </location>
</feature>
<dbReference type="HOGENOM" id="CLU_260098_0_0_1"/>
<feature type="transmembrane region" description="Helical" evidence="9">
    <location>
        <begin position="344"/>
        <end position="367"/>
    </location>
</feature>